<organism evidence="5 6">
    <name type="scientific">Persephonella atlantica</name>
    <dbReference type="NCBI Taxonomy" id="2699429"/>
    <lineage>
        <taxon>Bacteria</taxon>
        <taxon>Pseudomonadati</taxon>
        <taxon>Aquificota</taxon>
        <taxon>Aquificia</taxon>
        <taxon>Aquificales</taxon>
        <taxon>Hydrogenothermaceae</taxon>
        <taxon>Persephonella</taxon>
    </lineage>
</organism>
<keyword evidence="6" id="KW-1185">Reference proteome</keyword>
<dbReference type="PANTHER" id="PTHR47811:SF1">
    <property type="entry name" value="TRNA PSEUDOURIDINE SYNTHASE D"/>
    <property type="match status" value="1"/>
</dbReference>
<evidence type="ECO:0000256" key="3">
    <source>
        <dbReference type="ARBA" id="ARBA00023235"/>
    </source>
</evidence>
<evidence type="ECO:0000259" key="4">
    <source>
        <dbReference type="PROSITE" id="PS50984"/>
    </source>
</evidence>
<dbReference type="InterPro" id="IPR050170">
    <property type="entry name" value="TruD_pseudoU_synthase"/>
</dbReference>
<keyword evidence="3" id="KW-0413">Isomerase</keyword>
<evidence type="ECO:0000256" key="2">
    <source>
        <dbReference type="ARBA" id="ARBA00022694"/>
    </source>
</evidence>
<evidence type="ECO:0000256" key="1">
    <source>
        <dbReference type="ARBA" id="ARBA00007953"/>
    </source>
</evidence>
<sequence length="294" mass="35521">MDRVYFRWKVKEKPEDFIVKEVMDFQLDERGDFFLYMLIKRNLNTRAVCYPLKLSYAGLKDKNAITFQYVSSKINHGDYLIKKIDKDSFFALIKIGKIKRKIKIGHLKGNQFSIKLKGVKLKNQNWFINYYDVQRLSRNREKGKAVIRSIRGKSWKKLSWFENFYLDAYLSYLWNESVRLFLMDNYKGHIIQEERYTHFIPEIENVEKLPKFWPILGYKVKIEKLQKDIYSELLKKEGFSYQEFIERLKDLKIKGDYRKSYIIVSNFNTKGDRINFFLPKGSYATMFLKHLYVE</sequence>
<dbReference type="SUPFAM" id="SSF55120">
    <property type="entry name" value="Pseudouridine synthase"/>
    <property type="match status" value="1"/>
</dbReference>
<protein>
    <submittedName>
        <fullName evidence="5">tRNA pseudouridine(13) synthase TruD</fullName>
    </submittedName>
</protein>
<reference evidence="5 6" key="1">
    <citation type="journal article" date="2021" name="Syst. Appl. Microbiol.">
        <title>Persephonella atlantica sp. nov.: How to adapt to physico-chemical gradients in high temperature hydrothermal habitats.</title>
        <authorList>
            <person name="Francois D.X."/>
            <person name="Godfroy A."/>
            <person name="Mathien C."/>
            <person name="Aube J."/>
            <person name="Cathalot C."/>
            <person name="Lesongeur F."/>
            <person name="L'Haridon S."/>
            <person name="Philippon X."/>
            <person name="Roussel E.G."/>
        </authorList>
    </citation>
    <scope>NUCLEOTIDE SEQUENCE [LARGE SCALE GENOMIC DNA]</scope>
    <source>
        <strain evidence="5 6">MO1340</strain>
    </source>
</reference>
<dbReference type="EMBL" id="JAACYA010000001">
    <property type="protein sequence ID" value="MBK3331476.1"/>
    <property type="molecule type" value="Genomic_DNA"/>
</dbReference>
<name>A0ABS1GF90_9AQUI</name>
<dbReference type="Proteomes" id="UP000772812">
    <property type="component" value="Unassembled WGS sequence"/>
</dbReference>
<proteinExistence type="inferred from homology"/>
<dbReference type="InterPro" id="IPR020103">
    <property type="entry name" value="PsdUridine_synth_cat_dom_sf"/>
</dbReference>
<dbReference type="InterPro" id="IPR043165">
    <property type="entry name" value="TruD_insert_sf"/>
</dbReference>
<dbReference type="Gene3D" id="3.30.2350.20">
    <property type="entry name" value="TruD, catalytic domain"/>
    <property type="match status" value="1"/>
</dbReference>
<dbReference type="Gene3D" id="3.30.2340.10">
    <property type="entry name" value="TruD, insertion domain"/>
    <property type="match status" value="1"/>
</dbReference>
<dbReference type="Pfam" id="PF01142">
    <property type="entry name" value="TruD"/>
    <property type="match status" value="2"/>
</dbReference>
<dbReference type="PROSITE" id="PS50984">
    <property type="entry name" value="TRUD"/>
    <property type="match status" value="1"/>
</dbReference>
<keyword evidence="2" id="KW-0819">tRNA processing</keyword>
<comment type="similarity">
    <text evidence="1">Belongs to the pseudouridine synthase TruD family.</text>
</comment>
<evidence type="ECO:0000313" key="5">
    <source>
        <dbReference type="EMBL" id="MBK3331476.1"/>
    </source>
</evidence>
<gene>
    <name evidence="5" type="primary">truD</name>
    <name evidence="5" type="ORF">GWK41_00175</name>
</gene>
<dbReference type="InterPro" id="IPR042214">
    <property type="entry name" value="TruD_catalytic"/>
</dbReference>
<dbReference type="PROSITE" id="PS01268">
    <property type="entry name" value="UPF0024"/>
    <property type="match status" value="1"/>
</dbReference>
<dbReference type="InterPro" id="IPR020119">
    <property type="entry name" value="PsdUridine_synth_TruD_CS"/>
</dbReference>
<dbReference type="InterPro" id="IPR001656">
    <property type="entry name" value="PsdUridine_synth_TruD"/>
</dbReference>
<dbReference type="InterPro" id="IPR011760">
    <property type="entry name" value="PsdUridine_synth_TruD_insert"/>
</dbReference>
<evidence type="ECO:0000313" key="6">
    <source>
        <dbReference type="Proteomes" id="UP000772812"/>
    </source>
</evidence>
<accession>A0ABS1GF90</accession>
<dbReference type="RefSeq" id="WP_200672899.1">
    <property type="nucleotide sequence ID" value="NZ_JAACYA010000001.1"/>
</dbReference>
<comment type="caution">
    <text evidence="5">The sequence shown here is derived from an EMBL/GenBank/DDBJ whole genome shotgun (WGS) entry which is preliminary data.</text>
</comment>
<feature type="domain" description="TRUD" evidence="4">
    <location>
        <begin position="126"/>
        <end position="263"/>
    </location>
</feature>
<dbReference type="PANTHER" id="PTHR47811">
    <property type="entry name" value="TRNA PSEUDOURIDINE SYNTHASE D"/>
    <property type="match status" value="1"/>
</dbReference>